<evidence type="ECO:0000256" key="1">
    <source>
        <dbReference type="ARBA" id="ARBA00000185"/>
    </source>
</evidence>
<feature type="site" description="Interaction with DNA" evidence="8">
    <location>
        <position position="101"/>
    </location>
</feature>
<dbReference type="GO" id="GO:0003677">
    <property type="term" value="F:DNA binding"/>
    <property type="evidence" value="ECO:0007669"/>
    <property type="project" value="UniProtKB-UniRule"/>
</dbReference>
<dbReference type="InterPro" id="IPR005741">
    <property type="entry name" value="TopoIV_A_Gpos"/>
</dbReference>
<dbReference type="EC" id="5.6.2.2" evidence="8"/>
<dbReference type="Gene3D" id="3.90.199.10">
    <property type="entry name" value="Topoisomerase II, domain 5"/>
    <property type="match status" value="1"/>
</dbReference>
<dbReference type="HAMAP" id="MF_00937">
    <property type="entry name" value="ParC_type2"/>
    <property type="match status" value="1"/>
</dbReference>
<dbReference type="FunFam" id="3.90.199.10:FF:000001">
    <property type="entry name" value="DNA gyrase subunit A"/>
    <property type="match status" value="1"/>
</dbReference>
<dbReference type="InterPro" id="IPR013758">
    <property type="entry name" value="Topo_IIA_A/C_ab"/>
</dbReference>
<dbReference type="Gene3D" id="3.30.1360.40">
    <property type="match status" value="1"/>
</dbReference>
<dbReference type="GO" id="GO:0009330">
    <property type="term" value="C:DNA topoisomerase type II (double strand cut, ATP-hydrolyzing) complex"/>
    <property type="evidence" value="ECO:0007669"/>
    <property type="project" value="TreeGrafter"/>
</dbReference>
<proteinExistence type="inferred from homology"/>
<evidence type="ECO:0000256" key="3">
    <source>
        <dbReference type="ARBA" id="ARBA00023029"/>
    </source>
</evidence>
<dbReference type="Pfam" id="PF03989">
    <property type="entry name" value="DNA_gyraseA_C"/>
    <property type="match status" value="4"/>
</dbReference>
<comment type="subcellular location">
    <subcellularLocation>
        <location evidence="8">Cell membrane</location>
        <topology evidence="8">Peripheral membrane protein</topology>
    </subcellularLocation>
</comment>
<dbReference type="SMART" id="SM00434">
    <property type="entry name" value="TOP4c"/>
    <property type="match status" value="1"/>
</dbReference>
<feature type="domain" description="Topo IIA-type catalytic" evidence="10">
    <location>
        <begin position="57"/>
        <end position="523"/>
    </location>
</feature>
<dbReference type="NCBIfam" id="NF004044">
    <property type="entry name" value="PRK05561.1"/>
    <property type="match status" value="1"/>
</dbReference>
<accession>F5W2C8</accession>
<dbReference type="Gene3D" id="1.10.268.10">
    <property type="entry name" value="Topoisomerase, domain 3"/>
    <property type="match status" value="1"/>
</dbReference>
<dbReference type="Pfam" id="PF00521">
    <property type="entry name" value="DNA_topoisoIV"/>
    <property type="match status" value="1"/>
</dbReference>
<dbReference type="eggNOG" id="COG0188">
    <property type="taxonomic scope" value="Bacteria"/>
</dbReference>
<gene>
    <name evidence="8 11" type="primary">parC</name>
    <name evidence="11" type="ORF">HMPREF9967_0887</name>
</gene>
<evidence type="ECO:0000256" key="8">
    <source>
        <dbReference type="HAMAP-Rule" id="MF_00937"/>
    </source>
</evidence>
<dbReference type="GO" id="GO:0007059">
    <property type="term" value="P:chromosome segregation"/>
    <property type="evidence" value="ECO:0007669"/>
    <property type="project" value="UniProtKB-UniRule"/>
</dbReference>
<dbReference type="GO" id="GO:0006265">
    <property type="term" value="P:DNA topological change"/>
    <property type="evidence" value="ECO:0007669"/>
    <property type="project" value="UniProtKB-UniRule"/>
</dbReference>
<evidence type="ECO:0000256" key="2">
    <source>
        <dbReference type="ARBA" id="ARBA00022475"/>
    </source>
</evidence>
<keyword evidence="5 8" id="KW-0472">Membrane</keyword>
<feature type="site" description="Transition state stabilizer" evidence="8">
    <location>
        <position position="144"/>
    </location>
</feature>
<dbReference type="InterPro" id="IPR006691">
    <property type="entry name" value="GyrA/parC_rep"/>
</dbReference>
<dbReference type="InterPro" id="IPR013757">
    <property type="entry name" value="Topo_IIA_A_a_sf"/>
</dbReference>
<keyword evidence="4 8" id="KW-0238">DNA-binding</keyword>
<dbReference type="FunFam" id="3.30.1360.40:FF:000002">
    <property type="entry name" value="DNA gyrase subunit A"/>
    <property type="match status" value="1"/>
</dbReference>
<comment type="catalytic activity">
    <reaction evidence="1 8 9">
        <text>ATP-dependent breakage, passage and rejoining of double-stranded DNA.</text>
        <dbReference type="EC" id="5.6.2.2"/>
    </reaction>
</comment>
<dbReference type="SUPFAM" id="SSF56719">
    <property type="entry name" value="Type II DNA topoisomerase"/>
    <property type="match status" value="1"/>
</dbReference>
<evidence type="ECO:0000313" key="11">
    <source>
        <dbReference type="EMBL" id="EGL84496.1"/>
    </source>
</evidence>
<sequence>MGSCNPASISYFSTEIFGRPKRPFVSYMSNIQNMSLEDIMGERFGRYSKYIIQDRALPDIRDGLKPVQRRILYSMNKDGNTFDKSYRKSAKSVGNIMGNFHPHGDSSIYDAMVRMSQDWKNREILVEMHGNNGSMDGDPPAAMRYTEARLSEIAGYLLQDIDKKTVPFAWNFDDTEKEPTVLPAAFPNLLVNGSTGISAGYATDIPPHNLAEVIDATVYMIDHPTAKVDKLMEFLPGPDFPTGAIIQGRDEIKKAYETGKGRVVVRSKTEIEKLKGGKEQIVITEIPYEINKANLVKKIDEVRVNNKVAGIAEVRDESDRDGLRIAIELKKDANTELVLNYLFKYTDLQINYNFNMVAIDNFTPRQVGIVPILSSYIAHRREVILARSRFDKEKAEKRLHIVEGLIRVISILDEVIALIRASENKADAKENLKVSYDFTEEQAEAIVTLQLYRLTNTDVVVLQEEEAELREKIAMLAAIIGDERTMYNLMKKELREVKKKFATPRLSTLEDTAKVIEIDTASLIAEEDTYVSVTRAGYIKRTSPRSFAASTLEEIGKRDDDRLLFVQSVKTTQHLLIFTTLGNVIYRPVHELADIRWKDIGEHLSQTITNFETNEEVLYVEVVDQFEDATTYFAATRLGQIKRVERKEFSPWRTYRSKSVKFAKLKDDSDQIVAVAPIKLDDVLLISKNGYALRFNIEEVPVVGAKAAGVKAMNLKADDELQAAFICNTSSFYLLTQRGSLKRVSTEEIPATSRAKRGLQVLRELKSKPHRVFLAGAVSEQGFIGDLFSTEVEDGEQTLVIQSNNGTIYEAILQDLNLSERTSNGSFISDTISDEEVFDAYLKEVFKEDKEN</sequence>
<dbReference type="GO" id="GO:0005694">
    <property type="term" value="C:chromosome"/>
    <property type="evidence" value="ECO:0007669"/>
    <property type="project" value="InterPro"/>
</dbReference>
<dbReference type="AlphaFoldDB" id="F5W2C8"/>
<dbReference type="InterPro" id="IPR050220">
    <property type="entry name" value="Type_II_DNA_Topoisomerases"/>
</dbReference>
<feature type="active site" description="O-(5'-phospho-DNA)-tyrosine intermediate" evidence="8 9">
    <location>
        <position position="145"/>
    </location>
</feature>
<dbReference type="PANTHER" id="PTHR43493:SF9">
    <property type="entry name" value="DNA TOPOISOMERASE 4 SUBUNIT A"/>
    <property type="match status" value="1"/>
</dbReference>
<dbReference type="EMBL" id="AFNN01000028">
    <property type="protein sequence ID" value="EGL84496.1"/>
    <property type="molecule type" value="Genomic_DNA"/>
</dbReference>
<reference evidence="11 12" key="1">
    <citation type="submission" date="2011-04" db="EMBL/GenBank/DDBJ databases">
        <authorList>
            <person name="Durkin A.S."/>
            <person name="Radune D."/>
            <person name="Hostetler J."/>
            <person name="Torralba M."/>
            <person name="Gillis M."/>
            <person name="Methe B."/>
            <person name="Sutton G."/>
            <person name="Nelson K.E."/>
        </authorList>
    </citation>
    <scope>NUCLEOTIDE SEQUENCE [LARGE SCALE GENOMIC DNA]</scope>
    <source>
        <strain evidence="11 12">SK1076</strain>
    </source>
</reference>
<dbReference type="InterPro" id="IPR002205">
    <property type="entry name" value="Topo_IIA_dom_A"/>
</dbReference>
<feature type="site" description="Interaction with DNA" evidence="8">
    <location>
        <position position="114"/>
    </location>
</feature>
<dbReference type="InterPro" id="IPR013760">
    <property type="entry name" value="Topo_IIA-like_dom_sf"/>
</dbReference>
<comment type="subunit">
    <text evidence="7 8">Heterotetramer composed of ParC and ParE.</text>
</comment>
<organism evidence="11 12">
    <name type="scientific">Streptococcus infantis SK1076</name>
    <dbReference type="NCBI Taxonomy" id="1005705"/>
    <lineage>
        <taxon>Bacteria</taxon>
        <taxon>Bacillati</taxon>
        <taxon>Bacillota</taxon>
        <taxon>Bacilli</taxon>
        <taxon>Lactobacillales</taxon>
        <taxon>Streptococcaceae</taxon>
        <taxon>Streptococcus</taxon>
    </lineage>
</organism>
<dbReference type="NCBIfam" id="TIGR01061">
    <property type="entry name" value="parC_Gpos"/>
    <property type="match status" value="1"/>
</dbReference>
<dbReference type="CDD" id="cd00187">
    <property type="entry name" value="TOP4c"/>
    <property type="match status" value="1"/>
</dbReference>
<dbReference type="GO" id="GO:0019897">
    <property type="term" value="C:extrinsic component of plasma membrane"/>
    <property type="evidence" value="ECO:0007669"/>
    <property type="project" value="UniProtKB-UniRule"/>
</dbReference>
<keyword evidence="6 8" id="KW-0413">Isomerase</keyword>
<dbReference type="PROSITE" id="PS52040">
    <property type="entry name" value="TOPO_IIA"/>
    <property type="match status" value="1"/>
</dbReference>
<dbReference type="SUPFAM" id="SSF101904">
    <property type="entry name" value="GyrA/ParC C-terminal domain-like"/>
    <property type="match status" value="1"/>
</dbReference>
<evidence type="ECO:0000259" key="10">
    <source>
        <dbReference type="PROSITE" id="PS52040"/>
    </source>
</evidence>
<evidence type="ECO:0000313" key="12">
    <source>
        <dbReference type="Proteomes" id="UP000010138"/>
    </source>
</evidence>
<dbReference type="GO" id="GO:0005737">
    <property type="term" value="C:cytoplasm"/>
    <property type="evidence" value="ECO:0007669"/>
    <property type="project" value="TreeGrafter"/>
</dbReference>
<dbReference type="InterPro" id="IPR035516">
    <property type="entry name" value="Gyrase/topoIV_suA_C"/>
</dbReference>
<evidence type="ECO:0000256" key="5">
    <source>
        <dbReference type="ARBA" id="ARBA00023136"/>
    </source>
</evidence>
<feature type="site" description="Interaction with DNA" evidence="8">
    <location>
        <position position="120"/>
    </location>
</feature>
<dbReference type="FunFam" id="2.120.10.90:FF:000005">
    <property type="entry name" value="DNA topoisomerase 4 subunit A"/>
    <property type="match status" value="1"/>
</dbReference>
<comment type="function">
    <text evidence="8">Topoisomerase IV is essential for chromosome segregation. It relaxes supercoiled DNA. Performs the decatenation events required during the replication of a circular DNA molecule.</text>
</comment>
<dbReference type="GO" id="GO:0034335">
    <property type="term" value="F:DNA negative supercoiling activity"/>
    <property type="evidence" value="ECO:0007669"/>
    <property type="project" value="UniProtKB-ARBA"/>
</dbReference>
<evidence type="ECO:0000256" key="7">
    <source>
        <dbReference type="ARBA" id="ARBA00063644"/>
    </source>
</evidence>
<dbReference type="PANTHER" id="PTHR43493">
    <property type="entry name" value="DNA GYRASE/TOPOISOMERASE SUBUNIT A"/>
    <property type="match status" value="1"/>
</dbReference>
<dbReference type="FunFam" id="1.10.268.10:FF:000001">
    <property type="entry name" value="DNA gyrase subunit A"/>
    <property type="match status" value="1"/>
</dbReference>
<evidence type="ECO:0000256" key="9">
    <source>
        <dbReference type="PROSITE-ProRule" id="PRU01384"/>
    </source>
</evidence>
<comment type="similarity">
    <text evidence="8">Belongs to the type II topoisomerase GyrA/ParC subunit family. ParC type 2 subfamily.</text>
</comment>
<dbReference type="Gene3D" id="2.120.10.90">
    <property type="entry name" value="DNA gyrase/topoisomerase IV, subunit A, C-terminal"/>
    <property type="match status" value="1"/>
</dbReference>
<dbReference type="Proteomes" id="UP000010138">
    <property type="component" value="Unassembled WGS sequence"/>
</dbReference>
<protein>
    <recommendedName>
        <fullName evidence="8">DNA topoisomerase 4 subunit A</fullName>
        <ecNumber evidence="8">5.6.2.2</ecNumber>
    </recommendedName>
    <alternativeName>
        <fullName evidence="8">Topoisomerase IV subunit A</fullName>
    </alternativeName>
</protein>
<feature type="site" description="Interaction with DNA" evidence="8">
    <location>
        <position position="65"/>
    </location>
</feature>
<evidence type="ECO:0000256" key="6">
    <source>
        <dbReference type="ARBA" id="ARBA00023235"/>
    </source>
</evidence>
<comment type="caution">
    <text evidence="11">The sequence shown here is derived from an EMBL/GenBank/DDBJ whole genome shotgun (WGS) entry which is preliminary data.</text>
</comment>
<name>F5W2C8_9STRE</name>
<keyword evidence="2 8" id="KW-1003">Cell membrane</keyword>
<evidence type="ECO:0000256" key="4">
    <source>
        <dbReference type="ARBA" id="ARBA00023125"/>
    </source>
</evidence>
<dbReference type="GO" id="GO:0005524">
    <property type="term" value="F:ATP binding"/>
    <property type="evidence" value="ECO:0007669"/>
    <property type="project" value="InterPro"/>
</dbReference>
<feature type="site" description="Interaction with DNA" evidence="8">
    <location>
        <position position="103"/>
    </location>
</feature>
<keyword evidence="3 8" id="KW-0799">Topoisomerase</keyword>